<dbReference type="Proteomes" id="UP001579974">
    <property type="component" value="Unassembled WGS sequence"/>
</dbReference>
<dbReference type="RefSeq" id="WP_275473493.1">
    <property type="nucleotide sequence ID" value="NZ_CP162940.1"/>
</dbReference>
<dbReference type="InterPro" id="IPR010982">
    <property type="entry name" value="Lambda_DNA-bd_dom_sf"/>
</dbReference>
<dbReference type="SMART" id="SM00530">
    <property type="entry name" value="HTH_XRE"/>
    <property type="match status" value="1"/>
</dbReference>
<protein>
    <submittedName>
        <fullName evidence="2">Helix-turn-helix transcriptional regulator</fullName>
    </submittedName>
</protein>
<dbReference type="CDD" id="cd00093">
    <property type="entry name" value="HTH_XRE"/>
    <property type="match status" value="1"/>
</dbReference>
<sequence length="98" mass="11238">MELGTLLRICRERKRLSQQNLAFAVGIDRSEVSRLERNLKPIDVITLEMWAKATDGGHIIGWFVAEMLGASEKRWERALRVEMLTEQLRQTLGEKGAD</sequence>
<dbReference type="Pfam" id="PF01381">
    <property type="entry name" value="HTH_3"/>
    <property type="match status" value="1"/>
</dbReference>
<reference evidence="2 3" key="1">
    <citation type="journal article" date="2024" name="Int. J. Mol. Sci.">
        <title>Exploration of Alicyclobacillus spp. Genome in Search of Antibiotic Resistance.</title>
        <authorList>
            <person name="Bucka-Kolendo J."/>
            <person name="Kiousi D.E."/>
            <person name="Dekowska A."/>
            <person name="Mikolajczuk-Szczyrba A."/>
            <person name="Karadedos D.M."/>
            <person name="Michael P."/>
            <person name="Galanis A."/>
            <person name="Sokolowska B."/>
        </authorList>
    </citation>
    <scope>NUCLEOTIDE SEQUENCE [LARGE SCALE GENOMIC DNA]</scope>
    <source>
        <strain evidence="2 3">KKP 3000</strain>
    </source>
</reference>
<gene>
    <name evidence="2" type="ORF">KKP3000_003117</name>
</gene>
<proteinExistence type="predicted"/>
<dbReference type="PROSITE" id="PS50943">
    <property type="entry name" value="HTH_CROC1"/>
    <property type="match status" value="1"/>
</dbReference>
<name>A0ABV5AM11_9BACL</name>
<dbReference type="SUPFAM" id="SSF47413">
    <property type="entry name" value="lambda repressor-like DNA-binding domains"/>
    <property type="match status" value="1"/>
</dbReference>
<dbReference type="EMBL" id="JBDXSU010000044">
    <property type="protein sequence ID" value="MFB5193171.1"/>
    <property type="molecule type" value="Genomic_DNA"/>
</dbReference>
<dbReference type="Gene3D" id="1.10.260.40">
    <property type="entry name" value="lambda repressor-like DNA-binding domains"/>
    <property type="match status" value="1"/>
</dbReference>
<evidence type="ECO:0000313" key="3">
    <source>
        <dbReference type="Proteomes" id="UP001579974"/>
    </source>
</evidence>
<organism evidence="2 3">
    <name type="scientific">Alicyclobacillus fastidiosus</name>
    <dbReference type="NCBI Taxonomy" id="392011"/>
    <lineage>
        <taxon>Bacteria</taxon>
        <taxon>Bacillati</taxon>
        <taxon>Bacillota</taxon>
        <taxon>Bacilli</taxon>
        <taxon>Bacillales</taxon>
        <taxon>Alicyclobacillaceae</taxon>
        <taxon>Alicyclobacillus</taxon>
    </lineage>
</organism>
<comment type="caution">
    <text evidence="2">The sequence shown here is derived from an EMBL/GenBank/DDBJ whole genome shotgun (WGS) entry which is preliminary data.</text>
</comment>
<evidence type="ECO:0000313" key="2">
    <source>
        <dbReference type="EMBL" id="MFB5193171.1"/>
    </source>
</evidence>
<accession>A0ABV5AM11</accession>
<evidence type="ECO:0000259" key="1">
    <source>
        <dbReference type="PROSITE" id="PS50943"/>
    </source>
</evidence>
<feature type="domain" description="HTH cro/C1-type" evidence="1">
    <location>
        <begin position="7"/>
        <end position="62"/>
    </location>
</feature>
<dbReference type="InterPro" id="IPR001387">
    <property type="entry name" value="Cro/C1-type_HTH"/>
</dbReference>
<keyword evidence="3" id="KW-1185">Reference proteome</keyword>